<feature type="compositionally biased region" description="Basic and acidic residues" evidence="1">
    <location>
        <begin position="94"/>
        <end position="118"/>
    </location>
</feature>
<dbReference type="VEuPathDB" id="FungiDB:FUN_010824"/>
<evidence type="ECO:0000313" key="3">
    <source>
        <dbReference type="Proteomes" id="UP000232688"/>
    </source>
</evidence>
<feature type="compositionally biased region" description="Basic residues" evidence="1">
    <location>
        <begin position="145"/>
        <end position="162"/>
    </location>
</feature>
<name>A0A2I1DT44_9GLOM</name>
<dbReference type="OrthoDB" id="10605901at2759"/>
<dbReference type="Proteomes" id="UP000232688">
    <property type="component" value="Unassembled WGS sequence"/>
</dbReference>
<gene>
    <name evidence="2" type="ORF">RhiirA1_530666</name>
</gene>
<proteinExistence type="predicted"/>
<feature type="compositionally biased region" description="Acidic residues" evidence="1">
    <location>
        <begin position="119"/>
        <end position="128"/>
    </location>
</feature>
<dbReference type="VEuPathDB" id="FungiDB:RhiirA1_530666"/>
<dbReference type="AlphaFoldDB" id="A0A2I1DT44"/>
<comment type="caution">
    <text evidence="2">The sequence shown here is derived from an EMBL/GenBank/DDBJ whole genome shotgun (WGS) entry which is preliminary data.</text>
</comment>
<dbReference type="EMBL" id="LLXH01000098">
    <property type="protein sequence ID" value="PKC73109.1"/>
    <property type="molecule type" value="Genomic_DNA"/>
</dbReference>
<protein>
    <submittedName>
        <fullName evidence="2">Uncharacterized protein</fullName>
    </submittedName>
</protein>
<evidence type="ECO:0000313" key="2">
    <source>
        <dbReference type="EMBL" id="PKC73109.1"/>
    </source>
</evidence>
<reference evidence="2 3" key="1">
    <citation type="submission" date="2017-10" db="EMBL/GenBank/DDBJ databases">
        <title>Extensive intraspecific genome diversity in a model arbuscular mycorrhizal fungus.</title>
        <authorList>
            <person name="Chen E.C.H."/>
            <person name="Morin E."/>
            <person name="Baudet D."/>
            <person name="Noel J."/>
            <person name="Ndikumana S."/>
            <person name="Charron P."/>
            <person name="St-Onge C."/>
            <person name="Giorgi J."/>
            <person name="Grigoriev I.V."/>
            <person name="Roux C."/>
            <person name="Martin F.M."/>
            <person name="Corradi N."/>
        </authorList>
    </citation>
    <scope>NUCLEOTIDE SEQUENCE [LARGE SCALE GENOMIC DNA]</scope>
    <source>
        <strain evidence="2 3">A1</strain>
    </source>
</reference>
<reference evidence="2 3" key="2">
    <citation type="submission" date="2017-10" db="EMBL/GenBank/DDBJ databases">
        <title>Genome analyses suggest a sexual origin of heterokaryosis in a supposedly ancient asexual fungus.</title>
        <authorList>
            <person name="Corradi N."/>
            <person name="Sedzielewska K."/>
            <person name="Noel J."/>
            <person name="Charron P."/>
            <person name="Farinelli L."/>
            <person name="Marton T."/>
            <person name="Kruger M."/>
            <person name="Pelin A."/>
            <person name="Brachmann A."/>
            <person name="Corradi N."/>
        </authorList>
    </citation>
    <scope>NUCLEOTIDE SEQUENCE [LARGE SCALE GENOMIC DNA]</scope>
    <source>
        <strain evidence="2 3">A1</strain>
    </source>
</reference>
<feature type="region of interest" description="Disordered" evidence="1">
    <location>
        <begin position="94"/>
        <end position="162"/>
    </location>
</feature>
<organism evidence="2 3">
    <name type="scientific">Rhizophagus irregularis</name>
    <dbReference type="NCBI Taxonomy" id="588596"/>
    <lineage>
        <taxon>Eukaryota</taxon>
        <taxon>Fungi</taxon>
        <taxon>Fungi incertae sedis</taxon>
        <taxon>Mucoromycota</taxon>
        <taxon>Glomeromycotina</taxon>
        <taxon>Glomeromycetes</taxon>
        <taxon>Glomerales</taxon>
        <taxon>Glomeraceae</taxon>
        <taxon>Rhizophagus</taxon>
    </lineage>
</organism>
<dbReference type="VEuPathDB" id="FungiDB:RhiirFUN_006221"/>
<accession>A0A2I1DT44</accession>
<evidence type="ECO:0000256" key="1">
    <source>
        <dbReference type="SAM" id="MobiDB-lite"/>
    </source>
</evidence>
<sequence length="162" mass="19141">MITTSDLEENAENAKYKYITKQITVKTISFNNLWVNLTTCSYLCDVIVDKKDRTCYGLKICEFASPERSTTEQNAIMREYTTLNEKFEQRLKDENRYQDKREVGDKRLIFDSPKKSESSESESEEEAEEIKPYVIESEKEESSTKAKKKTTQKKKKKRNYRK</sequence>